<evidence type="ECO:0000256" key="9">
    <source>
        <dbReference type="ARBA" id="ARBA00023224"/>
    </source>
</evidence>
<dbReference type="PANTHER" id="PTHR10489:SF946">
    <property type="entry name" value="LEUKOTRIENE B4 RECEPTOR 1-LIKE"/>
    <property type="match status" value="1"/>
</dbReference>
<evidence type="ECO:0000256" key="5">
    <source>
        <dbReference type="ARBA" id="ARBA00023040"/>
    </source>
</evidence>
<gene>
    <name evidence="12" type="ORF">G4P62_004599</name>
</gene>
<evidence type="ECO:0000313" key="12">
    <source>
        <dbReference type="EMBL" id="KAF7231214.1"/>
    </source>
</evidence>
<dbReference type="PRINTS" id="PR00237">
    <property type="entry name" value="GPCRRHODOPSN"/>
</dbReference>
<organism evidence="12 13">
    <name type="scientific">Nothobranchius furzeri</name>
    <name type="common">Turquoise killifish</name>
    <dbReference type="NCBI Taxonomy" id="105023"/>
    <lineage>
        <taxon>Eukaryota</taxon>
        <taxon>Metazoa</taxon>
        <taxon>Chordata</taxon>
        <taxon>Craniata</taxon>
        <taxon>Vertebrata</taxon>
        <taxon>Euteleostomi</taxon>
        <taxon>Actinopterygii</taxon>
        <taxon>Neopterygii</taxon>
        <taxon>Teleostei</taxon>
        <taxon>Neoteleostei</taxon>
        <taxon>Acanthomorphata</taxon>
        <taxon>Ovalentaria</taxon>
        <taxon>Atherinomorphae</taxon>
        <taxon>Cyprinodontiformes</taxon>
        <taxon>Nothobranchiidae</taxon>
        <taxon>Nothobranchius</taxon>
    </lineage>
</organism>
<dbReference type="InterPro" id="IPR050119">
    <property type="entry name" value="CCR1-9-like"/>
</dbReference>
<keyword evidence="6 10" id="KW-0472">Membrane</keyword>
<feature type="transmembrane region" description="Helical" evidence="10">
    <location>
        <begin position="200"/>
        <end position="225"/>
    </location>
</feature>
<dbReference type="GO" id="GO:0019957">
    <property type="term" value="F:C-C chemokine binding"/>
    <property type="evidence" value="ECO:0007669"/>
    <property type="project" value="TreeGrafter"/>
</dbReference>
<evidence type="ECO:0000256" key="2">
    <source>
        <dbReference type="ARBA" id="ARBA00022475"/>
    </source>
</evidence>
<feature type="transmembrane region" description="Helical" evidence="10">
    <location>
        <begin position="86"/>
        <end position="109"/>
    </location>
</feature>
<accession>A0A9D2Z4H4</accession>
<dbReference type="PROSITE" id="PS50262">
    <property type="entry name" value="G_PROTEIN_RECEP_F1_2"/>
    <property type="match status" value="1"/>
</dbReference>
<dbReference type="KEGG" id="nfu:107378059"/>
<dbReference type="PANTHER" id="PTHR10489">
    <property type="entry name" value="CELL ADHESION MOLECULE"/>
    <property type="match status" value="1"/>
</dbReference>
<comment type="subcellular location">
    <subcellularLocation>
        <location evidence="1">Cell membrane</location>
        <topology evidence="1">Multi-pass membrane protein</topology>
    </subcellularLocation>
</comment>
<evidence type="ECO:0000256" key="6">
    <source>
        <dbReference type="ARBA" id="ARBA00023136"/>
    </source>
</evidence>
<evidence type="ECO:0000256" key="4">
    <source>
        <dbReference type="ARBA" id="ARBA00022989"/>
    </source>
</evidence>
<proteinExistence type="predicted"/>
<dbReference type="GO" id="GO:0016493">
    <property type="term" value="F:C-C chemokine receptor activity"/>
    <property type="evidence" value="ECO:0007669"/>
    <property type="project" value="TreeGrafter"/>
</dbReference>
<dbReference type="Pfam" id="PF00001">
    <property type="entry name" value="7tm_1"/>
    <property type="match status" value="1"/>
</dbReference>
<evidence type="ECO:0000256" key="1">
    <source>
        <dbReference type="ARBA" id="ARBA00004651"/>
    </source>
</evidence>
<dbReference type="FunFam" id="1.20.1070.10:FF:000109">
    <property type="entry name" value="Leukotriene B4 receptor"/>
    <property type="match status" value="1"/>
</dbReference>
<feature type="domain" description="G-protein coupled receptors family 1 profile" evidence="11">
    <location>
        <begin position="65"/>
        <end position="304"/>
    </location>
</feature>
<evidence type="ECO:0000256" key="7">
    <source>
        <dbReference type="ARBA" id="ARBA00023170"/>
    </source>
</evidence>
<keyword evidence="3 10" id="KW-0812">Transmembrane</keyword>
<dbReference type="GO" id="GO:0009897">
    <property type="term" value="C:external side of plasma membrane"/>
    <property type="evidence" value="ECO:0007669"/>
    <property type="project" value="TreeGrafter"/>
</dbReference>
<dbReference type="InterPro" id="IPR000276">
    <property type="entry name" value="GPCR_Rhodpsn"/>
</dbReference>
<feature type="transmembrane region" description="Helical" evidence="10">
    <location>
        <begin position="121"/>
        <end position="140"/>
    </location>
</feature>
<dbReference type="GO" id="GO:0006955">
    <property type="term" value="P:immune response"/>
    <property type="evidence" value="ECO:0007669"/>
    <property type="project" value="TreeGrafter"/>
</dbReference>
<keyword evidence="2" id="KW-1003">Cell membrane</keyword>
<dbReference type="GO" id="GO:0004974">
    <property type="term" value="F:leukotriene receptor activity"/>
    <property type="evidence" value="ECO:0007669"/>
    <property type="project" value="UniProtKB-ARBA"/>
</dbReference>
<sequence>MCGLHIHHHQCTMSAARRTMDLLNSTEGTSNFSSFSGLQTHPDGSSNVLVPVVVLSLCFITGVPGNIAAIVLRPNWQRMSGLSQSLLLNLAVSDLLGLLTVPMWIHALLYGWPSGLVSCKVLVYFGYSSVYGSMLTVTGLSVQRYLMVVHQQKYQQVRPRLVLLLLWLVALILSIPNLVFQQLVPDQQRVDCRAQYASDAQWSAVLMSETLTLFASFSIVAFSYIRLKRMVTQATFFNNPQTSKLISSIIVSFFVLWTPYHVTAVLGVAAISLKNERMLKLYKYTWDIVAAVTFFNKCLNPFLYTFTSHHYLTFCHKRKPIQQKGRILQTPDDTPTVGL</sequence>
<keyword evidence="4 10" id="KW-1133">Transmembrane helix</keyword>
<name>A0A9D2Z4H4_NOTFU</name>
<keyword evidence="5" id="KW-0297">G-protein coupled receptor</keyword>
<dbReference type="InterPro" id="IPR017452">
    <property type="entry name" value="GPCR_Rhodpsn_7TM"/>
</dbReference>
<reference evidence="12" key="1">
    <citation type="submission" date="2020-03" db="EMBL/GenBank/DDBJ databases">
        <title>Intra-Species Differences in Population Size shape Life History and Genome Evolution.</title>
        <authorList>
            <person name="Willemsen D."/>
            <person name="Cui R."/>
            <person name="Valenzano D.R."/>
        </authorList>
    </citation>
    <scope>NUCLEOTIDE SEQUENCE</scope>
    <source>
        <strain evidence="12">GRZ</strain>
        <tissue evidence="12">Whole</tissue>
    </source>
</reference>
<keyword evidence="8" id="KW-0325">Glycoprotein</keyword>
<evidence type="ECO:0000259" key="11">
    <source>
        <dbReference type="PROSITE" id="PS50262"/>
    </source>
</evidence>
<dbReference type="GO" id="GO:0007204">
    <property type="term" value="P:positive regulation of cytosolic calcium ion concentration"/>
    <property type="evidence" value="ECO:0007669"/>
    <property type="project" value="TreeGrafter"/>
</dbReference>
<comment type="caution">
    <text evidence="12">The sequence shown here is derived from an EMBL/GenBank/DDBJ whole genome shotgun (WGS) entry which is preliminary data.</text>
</comment>
<keyword evidence="7 12" id="KW-0675">Receptor</keyword>
<dbReference type="Gene3D" id="1.20.1070.10">
    <property type="entry name" value="Rhodopsin 7-helix transmembrane proteins"/>
    <property type="match status" value="1"/>
</dbReference>
<dbReference type="GO" id="GO:0019722">
    <property type="term" value="P:calcium-mediated signaling"/>
    <property type="evidence" value="ECO:0007669"/>
    <property type="project" value="TreeGrafter"/>
</dbReference>
<feature type="transmembrane region" description="Helical" evidence="10">
    <location>
        <begin position="161"/>
        <end position="180"/>
    </location>
</feature>
<evidence type="ECO:0000256" key="10">
    <source>
        <dbReference type="SAM" id="Phobius"/>
    </source>
</evidence>
<evidence type="ECO:0000256" key="8">
    <source>
        <dbReference type="ARBA" id="ARBA00023180"/>
    </source>
</evidence>
<evidence type="ECO:0000256" key="3">
    <source>
        <dbReference type="ARBA" id="ARBA00022692"/>
    </source>
</evidence>
<dbReference type="Proteomes" id="UP000822369">
    <property type="component" value="Chromosome 1"/>
</dbReference>
<keyword evidence="9" id="KW-0807">Transducer</keyword>
<evidence type="ECO:0000313" key="13">
    <source>
        <dbReference type="Proteomes" id="UP000822369"/>
    </source>
</evidence>
<feature type="transmembrane region" description="Helical" evidence="10">
    <location>
        <begin position="48"/>
        <end position="74"/>
    </location>
</feature>
<dbReference type="GO" id="GO:0060326">
    <property type="term" value="P:cell chemotaxis"/>
    <property type="evidence" value="ECO:0007669"/>
    <property type="project" value="TreeGrafter"/>
</dbReference>
<dbReference type="EMBL" id="JAAVVJ010000001">
    <property type="protein sequence ID" value="KAF7231214.1"/>
    <property type="molecule type" value="Genomic_DNA"/>
</dbReference>
<protein>
    <submittedName>
        <fullName evidence="12">Leukotriene B4 receptor 1-like</fullName>
    </submittedName>
</protein>
<dbReference type="OMA" id="QYFSEGQ"/>
<feature type="transmembrane region" description="Helical" evidence="10">
    <location>
        <begin position="245"/>
        <end position="273"/>
    </location>
</feature>
<dbReference type="AlphaFoldDB" id="A0A9D2Z4H4"/>
<dbReference type="SUPFAM" id="SSF81321">
    <property type="entry name" value="Family A G protein-coupled receptor-like"/>
    <property type="match status" value="1"/>
</dbReference>